<evidence type="ECO:0000313" key="1">
    <source>
        <dbReference type="EMBL" id="CAA9334138.1"/>
    </source>
</evidence>
<accession>A0A6J4LLJ6</accession>
<organism evidence="1">
    <name type="scientific">uncultured Nocardioidaceae bacterium</name>
    <dbReference type="NCBI Taxonomy" id="253824"/>
    <lineage>
        <taxon>Bacteria</taxon>
        <taxon>Bacillati</taxon>
        <taxon>Actinomycetota</taxon>
        <taxon>Actinomycetes</taxon>
        <taxon>Propionibacteriales</taxon>
        <taxon>Nocardioidaceae</taxon>
        <taxon>environmental samples</taxon>
    </lineage>
</organism>
<name>A0A6J4LLJ6_9ACTN</name>
<sequence length="50" mass="5392">MSDSTDPDVMRIFDDSASGGLACLVCGALVPRDGDFPRVHWDWHEATNGA</sequence>
<protein>
    <submittedName>
        <fullName evidence="1">Uncharacterized protein</fullName>
    </submittedName>
</protein>
<dbReference type="AlphaFoldDB" id="A0A6J4LLJ6"/>
<dbReference type="EMBL" id="CADCUF010000153">
    <property type="protein sequence ID" value="CAA9334138.1"/>
    <property type="molecule type" value="Genomic_DNA"/>
</dbReference>
<gene>
    <name evidence="1" type="ORF">AVDCRST_MAG24-952</name>
</gene>
<proteinExistence type="predicted"/>
<reference evidence="1" key="1">
    <citation type="submission" date="2020-02" db="EMBL/GenBank/DDBJ databases">
        <authorList>
            <person name="Meier V. D."/>
        </authorList>
    </citation>
    <scope>NUCLEOTIDE SEQUENCE</scope>
    <source>
        <strain evidence="1">AVDCRST_MAG24</strain>
    </source>
</reference>